<dbReference type="Pfam" id="PF08352">
    <property type="entry name" value="oligo_HPY"/>
    <property type="match status" value="1"/>
</dbReference>
<comment type="function">
    <text evidence="9">Probably part of a binding-protein-dependent transport system y4tOPQRS for a peptide. Probably responsible for energy coupling to the transport system.</text>
</comment>
<dbReference type="PATRIC" id="fig|380.5.peg.6194"/>
<dbReference type="EMBL" id="HE616899">
    <property type="protein sequence ID" value="CCF01112.1"/>
    <property type="molecule type" value="Genomic_DNA"/>
</dbReference>
<keyword evidence="5" id="KW-0547">Nucleotide-binding</keyword>
<sequence>MSVTSQNLYAAGSANKGRRPPVMSVSQLTVHFSSAAGVVKAAEDVSFDLDESEVLAIVGESGSGKSVTALSLLKLVQTPPGEYVSGTITVDGSSVLDADHKELEQIRGSKISMIFQNPRAALNPSLTVLSQLIETIRRHDPRIAVVQARQKALETMRAVGVAEPERVAANYPHQISGGMCQRIGLALALACNPKVLIADEPTTQLDAHVQAKILLTLKRLHIEHRIPIILITHDFGVVRAMASRIIVMYAGKIQEEGSADQVLNNPQHPYTRALIASVPRLDEQVDRLYQIPGQPPNLAKLPTGCSFQDRCPNVHDKCRLSQPRLLKTQSGSYARCHLFEAAQEASR</sequence>
<dbReference type="GO" id="GO:0015833">
    <property type="term" value="P:peptide transport"/>
    <property type="evidence" value="ECO:0007669"/>
    <property type="project" value="InterPro"/>
</dbReference>
<evidence type="ECO:0000256" key="4">
    <source>
        <dbReference type="ARBA" id="ARBA00022475"/>
    </source>
</evidence>
<protein>
    <submittedName>
        <fullName evidence="11">Oligopeptide/dipeptide ABC transporter, ATPase subunit</fullName>
    </submittedName>
</protein>
<keyword evidence="7" id="KW-0029">Amino-acid transport</keyword>
<dbReference type="NCBIfam" id="TIGR01727">
    <property type="entry name" value="oligo_HPY"/>
    <property type="match status" value="1"/>
</dbReference>
<dbReference type="InterPro" id="IPR013563">
    <property type="entry name" value="Oligopep_ABC_C"/>
</dbReference>
<dbReference type="PANTHER" id="PTHR43297">
    <property type="entry name" value="OLIGOPEPTIDE TRANSPORT ATP-BINDING PROTEIN APPD"/>
    <property type="match status" value="1"/>
</dbReference>
<geneLocation type="plasmid" evidence="11 12">
    <name>pSfHH103e</name>
</geneLocation>
<keyword evidence="6" id="KW-0067">ATP-binding</keyword>
<evidence type="ECO:0000259" key="10">
    <source>
        <dbReference type="PROSITE" id="PS50893"/>
    </source>
</evidence>
<dbReference type="GO" id="GO:0016887">
    <property type="term" value="F:ATP hydrolysis activity"/>
    <property type="evidence" value="ECO:0007669"/>
    <property type="project" value="InterPro"/>
</dbReference>
<keyword evidence="8" id="KW-0472">Membrane</keyword>
<proteinExistence type="inferred from homology"/>
<keyword evidence="3" id="KW-0813">Transport</keyword>
<accession>G9AJ80</accession>
<feature type="domain" description="ABC transporter" evidence="10">
    <location>
        <begin position="25"/>
        <end position="275"/>
    </location>
</feature>
<evidence type="ECO:0000313" key="12">
    <source>
        <dbReference type="Proteomes" id="UP000007735"/>
    </source>
</evidence>
<dbReference type="PROSITE" id="PS00211">
    <property type="entry name" value="ABC_TRANSPORTER_1"/>
    <property type="match status" value="1"/>
</dbReference>
<evidence type="ECO:0000256" key="2">
    <source>
        <dbReference type="ARBA" id="ARBA00005417"/>
    </source>
</evidence>
<gene>
    <name evidence="11" type="ordered locus">SFHH103_06654</name>
</gene>
<evidence type="ECO:0000256" key="3">
    <source>
        <dbReference type="ARBA" id="ARBA00022448"/>
    </source>
</evidence>
<dbReference type="FunFam" id="3.40.50.300:FF:000016">
    <property type="entry name" value="Oligopeptide ABC transporter ATP-binding component"/>
    <property type="match status" value="1"/>
</dbReference>
<evidence type="ECO:0000313" key="11">
    <source>
        <dbReference type="EMBL" id="CCF01112.1"/>
    </source>
</evidence>
<dbReference type="HOGENOM" id="CLU_000604_1_23_5"/>
<evidence type="ECO:0000256" key="8">
    <source>
        <dbReference type="ARBA" id="ARBA00023136"/>
    </source>
</evidence>
<dbReference type="InterPro" id="IPR003439">
    <property type="entry name" value="ABC_transporter-like_ATP-bd"/>
</dbReference>
<organism evidence="11 12">
    <name type="scientific">Sinorhizobium fredii (strain HH103)</name>
    <dbReference type="NCBI Taxonomy" id="1117943"/>
    <lineage>
        <taxon>Bacteria</taxon>
        <taxon>Pseudomonadati</taxon>
        <taxon>Pseudomonadota</taxon>
        <taxon>Alphaproteobacteria</taxon>
        <taxon>Hyphomicrobiales</taxon>
        <taxon>Rhizobiaceae</taxon>
        <taxon>Sinorhizobium/Ensifer group</taxon>
        <taxon>Sinorhizobium</taxon>
    </lineage>
</organism>
<dbReference type="PROSITE" id="PS50893">
    <property type="entry name" value="ABC_TRANSPORTER_2"/>
    <property type="match status" value="1"/>
</dbReference>
<dbReference type="KEGG" id="sfh:SFHH103_06654"/>
<keyword evidence="4" id="KW-1003">Cell membrane</keyword>
<evidence type="ECO:0000256" key="5">
    <source>
        <dbReference type="ARBA" id="ARBA00022741"/>
    </source>
</evidence>
<evidence type="ECO:0000256" key="7">
    <source>
        <dbReference type="ARBA" id="ARBA00022970"/>
    </source>
</evidence>
<dbReference type="CDD" id="cd03257">
    <property type="entry name" value="ABC_NikE_OppD_transporters"/>
    <property type="match status" value="1"/>
</dbReference>
<dbReference type="PANTHER" id="PTHR43297:SF2">
    <property type="entry name" value="DIPEPTIDE TRANSPORT ATP-BINDING PROTEIN DPPD"/>
    <property type="match status" value="1"/>
</dbReference>
<dbReference type="GO" id="GO:0006865">
    <property type="term" value="P:amino acid transport"/>
    <property type="evidence" value="ECO:0007669"/>
    <property type="project" value="UniProtKB-KW"/>
</dbReference>
<dbReference type="GO" id="GO:0005524">
    <property type="term" value="F:ATP binding"/>
    <property type="evidence" value="ECO:0007669"/>
    <property type="project" value="UniProtKB-KW"/>
</dbReference>
<evidence type="ECO:0000256" key="9">
    <source>
        <dbReference type="ARBA" id="ARBA00053953"/>
    </source>
</evidence>
<name>G9AJ80_SINF1</name>
<comment type="similarity">
    <text evidence="2">Belongs to the ABC transporter superfamily.</text>
</comment>
<keyword evidence="11" id="KW-0614">Plasmid</keyword>
<dbReference type="Gene3D" id="3.40.50.300">
    <property type="entry name" value="P-loop containing nucleotide triphosphate hydrolases"/>
    <property type="match status" value="1"/>
</dbReference>
<dbReference type="AlphaFoldDB" id="G9AJ80"/>
<dbReference type="InterPro" id="IPR003593">
    <property type="entry name" value="AAA+_ATPase"/>
</dbReference>
<dbReference type="SUPFAM" id="SSF52540">
    <property type="entry name" value="P-loop containing nucleoside triphosphate hydrolases"/>
    <property type="match status" value="1"/>
</dbReference>
<dbReference type="InterPro" id="IPR050388">
    <property type="entry name" value="ABC_Ni/Peptide_Import"/>
</dbReference>
<dbReference type="SMART" id="SM00382">
    <property type="entry name" value="AAA"/>
    <property type="match status" value="1"/>
</dbReference>
<comment type="subcellular location">
    <subcellularLocation>
        <location evidence="1">Cell inner membrane</location>
        <topology evidence="1">Peripheral membrane protein</topology>
    </subcellularLocation>
</comment>
<evidence type="ECO:0000256" key="6">
    <source>
        <dbReference type="ARBA" id="ARBA00022840"/>
    </source>
</evidence>
<dbReference type="Proteomes" id="UP000007735">
    <property type="component" value="Plasmid pSfHH103e"/>
</dbReference>
<dbReference type="GO" id="GO:0055085">
    <property type="term" value="P:transmembrane transport"/>
    <property type="evidence" value="ECO:0007669"/>
    <property type="project" value="UniProtKB-ARBA"/>
</dbReference>
<evidence type="ECO:0000256" key="1">
    <source>
        <dbReference type="ARBA" id="ARBA00004417"/>
    </source>
</evidence>
<dbReference type="Pfam" id="PF00005">
    <property type="entry name" value="ABC_tran"/>
    <property type="match status" value="1"/>
</dbReference>
<dbReference type="RefSeq" id="WP_014332742.1">
    <property type="nucleotide sequence ID" value="NC_016815.1"/>
</dbReference>
<reference evidence="11 12" key="1">
    <citation type="journal article" date="2012" name="J. Bacteriol.">
        <title>Genome sequence of the soybean symbiont Sinorhizobium fredii HH103.</title>
        <authorList>
            <person name="Weidner S."/>
            <person name="Becker A."/>
            <person name="Bonilla I."/>
            <person name="Jaenicke S."/>
            <person name="Lloret J."/>
            <person name="Margaret I."/>
            <person name="Puhler A."/>
            <person name="Ruiz-Sainz J.E."/>
            <person name="Schneiker-Bekel S."/>
            <person name="Szczepanowski R."/>
            <person name="Vinardell J.M."/>
            <person name="Zehner S."/>
            <person name="Gottfert M."/>
        </authorList>
    </citation>
    <scope>NUCLEOTIDE SEQUENCE [LARGE SCALE GENOMIC DNA]</scope>
    <source>
        <strain evidence="11 12">HH103</strain>
        <plasmid evidence="12">pSfHH103e</plasmid>
    </source>
</reference>
<dbReference type="InterPro" id="IPR017871">
    <property type="entry name" value="ABC_transporter-like_CS"/>
</dbReference>
<dbReference type="InterPro" id="IPR027417">
    <property type="entry name" value="P-loop_NTPase"/>
</dbReference>
<dbReference type="GO" id="GO:0005886">
    <property type="term" value="C:plasma membrane"/>
    <property type="evidence" value="ECO:0007669"/>
    <property type="project" value="UniProtKB-SubCell"/>
</dbReference>